<evidence type="ECO:0000256" key="1">
    <source>
        <dbReference type="SAM" id="MobiDB-lite"/>
    </source>
</evidence>
<feature type="compositionally biased region" description="Polar residues" evidence="1">
    <location>
        <begin position="113"/>
        <end position="127"/>
    </location>
</feature>
<dbReference type="EMBL" id="ML979134">
    <property type="protein sequence ID" value="KAF1917353.1"/>
    <property type="molecule type" value="Genomic_DNA"/>
</dbReference>
<keyword evidence="3" id="KW-1185">Reference proteome</keyword>
<accession>A0A6A5QPM5</accession>
<gene>
    <name evidence="2" type="ORF">BDU57DRAFT_447076</name>
</gene>
<name>A0A6A5QPM5_AMPQU</name>
<reference evidence="2" key="1">
    <citation type="journal article" date="2020" name="Stud. Mycol.">
        <title>101 Dothideomycetes genomes: a test case for predicting lifestyles and emergence of pathogens.</title>
        <authorList>
            <person name="Haridas S."/>
            <person name="Albert R."/>
            <person name="Binder M."/>
            <person name="Bloem J."/>
            <person name="Labutti K."/>
            <person name="Salamov A."/>
            <person name="Andreopoulos B."/>
            <person name="Baker S."/>
            <person name="Barry K."/>
            <person name="Bills G."/>
            <person name="Bluhm B."/>
            <person name="Cannon C."/>
            <person name="Castanera R."/>
            <person name="Culley D."/>
            <person name="Daum C."/>
            <person name="Ezra D."/>
            <person name="Gonzalez J."/>
            <person name="Henrissat B."/>
            <person name="Kuo A."/>
            <person name="Liang C."/>
            <person name="Lipzen A."/>
            <person name="Lutzoni F."/>
            <person name="Magnuson J."/>
            <person name="Mondo S."/>
            <person name="Nolan M."/>
            <person name="Ohm R."/>
            <person name="Pangilinan J."/>
            <person name="Park H.-J."/>
            <person name="Ramirez L."/>
            <person name="Alfaro M."/>
            <person name="Sun H."/>
            <person name="Tritt A."/>
            <person name="Yoshinaga Y."/>
            <person name="Zwiers L.-H."/>
            <person name="Turgeon B."/>
            <person name="Goodwin S."/>
            <person name="Spatafora J."/>
            <person name="Crous P."/>
            <person name="Grigoriev I."/>
        </authorList>
    </citation>
    <scope>NUCLEOTIDE SEQUENCE</scope>
    <source>
        <strain evidence="2">HMLAC05119</strain>
    </source>
</reference>
<feature type="region of interest" description="Disordered" evidence="1">
    <location>
        <begin position="74"/>
        <end position="137"/>
    </location>
</feature>
<sequence length="600" mass="64956">MNRALFGATVRGQAPPPRGPSHGVPPAYGNHDARGDTLVDRSQDARSNFAVQPAASTGSFRLKKNAVKIVGAATPLSNPSSASPAARSSPAPAPVNTKPKEAEHYELAKNVPKPSSTTDIPASTPTKTEPYAPGAGDESALDELFERLSAQRPSTLPADIKQEPPVEFYFEATSGAQKTPEHVAEDVPAIESTAVEPKKLSVDITSGSSHQIGDISQADLENLYLRKASEYLDALPAAGIVPVQIIKLVSTKLRSTFAPNNKLSGEDVEKLQARYAFAVVNYINQVYKQSAAPIKSDFVKKALIDGHGDVLMLYNRLVEEKYLSLDDLDTIAGLAKTILDALPKPEPLATPTVSKATPPAVDSTVTTETTVDKTSSDDSKSASKDSVSNSKGWPTQEKRESPPAYRSCILKGVSSVKSINQLQALVWGGRLESVQLPAPGSDFAVVRFLTPEACDKYFKATENGIEIQGDKKSFVFVEKLPGPTSINDVMRNCIEGDASRCVRALDAEEDWSDMLLMKLARGKGAAKRDVDRIKQGKTARGRYYIEFRFGTIYHALNFKRELHEDPDWEPCTISYATDPCETAQSVHYNDQDEEGAGFFA</sequence>
<feature type="compositionally biased region" description="Low complexity" evidence="1">
    <location>
        <begin position="74"/>
        <end position="90"/>
    </location>
</feature>
<feature type="compositionally biased region" description="Basic and acidic residues" evidence="1">
    <location>
        <begin position="370"/>
        <end position="383"/>
    </location>
</feature>
<feature type="region of interest" description="Disordered" evidence="1">
    <location>
        <begin position="1"/>
        <end position="36"/>
    </location>
</feature>
<protein>
    <submittedName>
        <fullName evidence="2">Uncharacterized protein</fullName>
    </submittedName>
</protein>
<proteinExistence type="predicted"/>
<feature type="region of interest" description="Disordered" evidence="1">
    <location>
        <begin position="349"/>
        <end position="400"/>
    </location>
</feature>
<dbReference type="OrthoDB" id="422086at2759"/>
<dbReference type="AlphaFoldDB" id="A0A6A5QPM5"/>
<evidence type="ECO:0000313" key="3">
    <source>
        <dbReference type="Proteomes" id="UP000800096"/>
    </source>
</evidence>
<dbReference type="Proteomes" id="UP000800096">
    <property type="component" value="Unassembled WGS sequence"/>
</dbReference>
<evidence type="ECO:0000313" key="2">
    <source>
        <dbReference type="EMBL" id="KAF1917353.1"/>
    </source>
</evidence>
<feature type="compositionally biased region" description="Basic and acidic residues" evidence="1">
    <location>
        <begin position="98"/>
        <end position="107"/>
    </location>
</feature>
<organism evidence="2 3">
    <name type="scientific">Ampelomyces quisqualis</name>
    <name type="common">Powdery mildew agent</name>
    <dbReference type="NCBI Taxonomy" id="50730"/>
    <lineage>
        <taxon>Eukaryota</taxon>
        <taxon>Fungi</taxon>
        <taxon>Dikarya</taxon>
        <taxon>Ascomycota</taxon>
        <taxon>Pezizomycotina</taxon>
        <taxon>Dothideomycetes</taxon>
        <taxon>Pleosporomycetidae</taxon>
        <taxon>Pleosporales</taxon>
        <taxon>Pleosporineae</taxon>
        <taxon>Phaeosphaeriaceae</taxon>
        <taxon>Ampelomyces</taxon>
    </lineage>
</organism>